<protein>
    <recommendedName>
        <fullName evidence="2">Peptidase M1 membrane alanine aminopeptidase domain-containing protein</fullName>
    </recommendedName>
</protein>
<feature type="compositionally biased region" description="Low complexity" evidence="1">
    <location>
        <begin position="675"/>
        <end position="697"/>
    </location>
</feature>
<dbReference type="InterPro" id="IPR050344">
    <property type="entry name" value="Peptidase_M1_aminopeptidases"/>
</dbReference>
<dbReference type="InterPro" id="IPR014782">
    <property type="entry name" value="Peptidase_M1_dom"/>
</dbReference>
<dbReference type="GO" id="GO:0042277">
    <property type="term" value="F:peptide binding"/>
    <property type="evidence" value="ECO:0007669"/>
    <property type="project" value="TreeGrafter"/>
</dbReference>
<evidence type="ECO:0000313" key="4">
    <source>
        <dbReference type="Proteomes" id="UP000002964"/>
    </source>
</evidence>
<dbReference type="InterPro" id="IPR027268">
    <property type="entry name" value="Peptidase_M4/M1_CTD_sf"/>
</dbReference>
<dbReference type="AlphaFoldDB" id="H8YYJ2"/>
<dbReference type="PANTHER" id="PTHR11533">
    <property type="entry name" value="PROTEASE M1 ZINC METALLOPROTEASE"/>
    <property type="match status" value="1"/>
</dbReference>
<dbReference type="GO" id="GO:0005615">
    <property type="term" value="C:extracellular space"/>
    <property type="evidence" value="ECO:0007669"/>
    <property type="project" value="TreeGrafter"/>
</dbReference>
<dbReference type="EMBL" id="JH603168">
    <property type="protein sequence ID" value="EIC23518.1"/>
    <property type="molecule type" value="Genomic_DNA"/>
</dbReference>
<dbReference type="SUPFAM" id="SSF55486">
    <property type="entry name" value="Metalloproteases ('zincins'), catalytic domain"/>
    <property type="match status" value="1"/>
</dbReference>
<name>H8YYJ2_9GAMM</name>
<dbReference type="GO" id="GO:0016020">
    <property type="term" value="C:membrane"/>
    <property type="evidence" value="ECO:0007669"/>
    <property type="project" value="TreeGrafter"/>
</dbReference>
<dbReference type="eggNOG" id="COG0308">
    <property type="taxonomic scope" value="Bacteria"/>
</dbReference>
<feature type="region of interest" description="Disordered" evidence="1">
    <location>
        <begin position="192"/>
        <end position="216"/>
    </location>
</feature>
<evidence type="ECO:0000313" key="3">
    <source>
        <dbReference type="EMBL" id="EIC23518.1"/>
    </source>
</evidence>
<dbReference type="Proteomes" id="UP000002964">
    <property type="component" value="Unassembled WGS sequence"/>
</dbReference>
<dbReference type="GO" id="GO:0070006">
    <property type="term" value="F:metalloaminopeptidase activity"/>
    <property type="evidence" value="ECO:0007669"/>
    <property type="project" value="TreeGrafter"/>
</dbReference>
<dbReference type="GO" id="GO:0043171">
    <property type="term" value="P:peptide catabolic process"/>
    <property type="evidence" value="ECO:0007669"/>
    <property type="project" value="TreeGrafter"/>
</dbReference>
<evidence type="ECO:0000256" key="1">
    <source>
        <dbReference type="SAM" id="MobiDB-lite"/>
    </source>
</evidence>
<dbReference type="Pfam" id="PF01433">
    <property type="entry name" value="Peptidase_M1"/>
    <property type="match status" value="1"/>
</dbReference>
<dbReference type="GO" id="GO:0005737">
    <property type="term" value="C:cytoplasm"/>
    <property type="evidence" value="ECO:0007669"/>
    <property type="project" value="TreeGrafter"/>
</dbReference>
<reference evidence="3 4" key="2">
    <citation type="submission" date="2011-11" db="EMBL/GenBank/DDBJ databases">
        <authorList>
            <consortium name="US DOE Joint Genome Institute"/>
            <person name="Lucas S."/>
            <person name="Han J."/>
            <person name="Lapidus A."/>
            <person name="Cheng J.-F."/>
            <person name="Goodwin L."/>
            <person name="Pitluck S."/>
            <person name="Peters L."/>
            <person name="Ovchinnikova G."/>
            <person name="Zhang X."/>
            <person name="Detter J.C."/>
            <person name="Han C."/>
            <person name="Tapia R."/>
            <person name="Land M."/>
            <person name="Hauser L."/>
            <person name="Kyrpides N."/>
            <person name="Ivanova N."/>
            <person name="Pagani I."/>
            <person name="Vogl K."/>
            <person name="Liu Z."/>
            <person name="Overmann J."/>
            <person name="Frigaard N.-U."/>
            <person name="Bryant D."/>
            <person name="Woyke T."/>
        </authorList>
    </citation>
    <scope>NUCLEOTIDE SEQUENCE [LARGE SCALE GENOMIC DNA]</scope>
    <source>
        <strain evidence="3 4">970</strain>
    </source>
</reference>
<reference evidence="4" key="1">
    <citation type="submission" date="2011-06" db="EMBL/GenBank/DDBJ databases">
        <authorList>
            <consortium name="US DOE Joint Genome Institute (JGI-PGF)"/>
            <person name="Lucas S."/>
            <person name="Han J."/>
            <person name="Lapidus A."/>
            <person name="Cheng J.-F."/>
            <person name="Goodwin L."/>
            <person name="Pitluck S."/>
            <person name="Peters L."/>
            <person name="Land M.L."/>
            <person name="Hauser L."/>
            <person name="Vogl K."/>
            <person name="Liu Z."/>
            <person name="Overmann J."/>
            <person name="Frigaard N.-U."/>
            <person name="Bryant D.A."/>
            <person name="Woyke T.J."/>
        </authorList>
    </citation>
    <scope>NUCLEOTIDE SEQUENCE [LARGE SCALE GENOMIC DNA]</scope>
    <source>
        <strain evidence="4">970</strain>
    </source>
</reference>
<gene>
    <name evidence="3" type="ORF">Thi970DRAFT_01189</name>
</gene>
<sequence length="787" mass="86846">MPHTRICPIFPGSAPQQSWLAGLVVLLVAVLLPIPAKAAPPPGNDQVRTSAHALVVKLNPRAGEIIANDRLTLPEPMREVNFALHRNLHPELASAGRLHLTGSHGHLHFYRAELPSPATEISLHYRGRIRHGLQELTEGMGRSRQQSLGTISADGVFLSGYSGWYPRLDNTMDSFTLAVGLPAGWSAVSQGVGPGQVPPLGADDTPDTADSSAGEAPSHEHSAVQVYWQESHPQDEIYLIAAPFEFYQQAADGVDIQAWLREKDDTLAKRYLDATRDYLKRYSTLIGQYPYSKFALVENFWESGYGMPSFTLLGPQVLRLPFILHSSYPHEILHNWWGNGVFVDWDSGNWSEGLTAYLADHLNKALVGQGSAYRRDQLKAYADYVRAGSDMPLIDFRARHSQASQAIGYGKSLMVFHMLRQLLGDAPFIAGLRLFYAQNKFQSASWQDIQQAFEQTSEQDLNAFFSAWTKRPGALRLSLEGVESHQQPDGRYRVSAGVRQLQSEPPFPLRVPVIVHDSLGAPHSLWLAFNGERERSFALTLDQPPLRLAVDPVFDSFRMLEPGETPVSLSNLFGAEAGTLILPAAAPAELLRAYRQLADDWQKGQPHWRILSDADIEQLPSGAVWLLGWENRFLPEFSRDSTNFQINTAQRLVKLSGEDAFVKDQIPVLTRFSNPGAAGPAATGAKPGGSDSAAPASRDSRPMGWLAAQDPAAIAGLARKLPHYGKYGYLLFAGAQPTNQRKGQWPVRDSPLMHWFSDKTGTPLAPVKRQSLIDALAHPHPHPHQAP</sequence>
<organism evidence="3 4">
    <name type="scientific">Thiorhodovibrio frisius</name>
    <dbReference type="NCBI Taxonomy" id="631362"/>
    <lineage>
        <taxon>Bacteria</taxon>
        <taxon>Pseudomonadati</taxon>
        <taxon>Pseudomonadota</taxon>
        <taxon>Gammaproteobacteria</taxon>
        <taxon>Chromatiales</taxon>
        <taxon>Chromatiaceae</taxon>
        <taxon>Thiorhodovibrio</taxon>
    </lineage>
</organism>
<keyword evidence="4" id="KW-1185">Reference proteome</keyword>
<dbReference type="Gene3D" id="1.10.390.10">
    <property type="entry name" value="Neutral Protease Domain 2"/>
    <property type="match status" value="1"/>
</dbReference>
<feature type="domain" description="Peptidase M1 membrane alanine aminopeptidase" evidence="2">
    <location>
        <begin position="330"/>
        <end position="468"/>
    </location>
</feature>
<feature type="compositionally biased region" description="Low complexity" evidence="1">
    <location>
        <begin position="198"/>
        <end position="213"/>
    </location>
</feature>
<evidence type="ECO:0000259" key="2">
    <source>
        <dbReference type="Pfam" id="PF01433"/>
    </source>
</evidence>
<accession>H8YYJ2</accession>
<dbReference type="PANTHER" id="PTHR11533:SF174">
    <property type="entry name" value="PUROMYCIN-SENSITIVE AMINOPEPTIDASE-RELATED"/>
    <property type="match status" value="1"/>
</dbReference>
<dbReference type="HOGENOM" id="CLU_014353_0_0_6"/>
<dbReference type="RefSeq" id="WP_009147601.1">
    <property type="nucleotide sequence ID" value="NZ_CP121471.1"/>
</dbReference>
<dbReference type="GO" id="GO:0008270">
    <property type="term" value="F:zinc ion binding"/>
    <property type="evidence" value="ECO:0007669"/>
    <property type="project" value="InterPro"/>
</dbReference>
<dbReference type="STRING" id="631362.Thi970DRAFT_01189"/>
<proteinExistence type="predicted"/>
<feature type="region of interest" description="Disordered" evidence="1">
    <location>
        <begin position="673"/>
        <end position="703"/>
    </location>
</feature>